<protein>
    <submittedName>
        <fullName evidence="2">Uncharacterized protein</fullName>
    </submittedName>
</protein>
<dbReference type="HOGENOM" id="CLU_2460833_0_0_1"/>
<accession>A0A0C9XNS2</accession>
<dbReference type="EMBL" id="KN833960">
    <property type="protein sequence ID" value="KIK14030.1"/>
    <property type="molecule type" value="Genomic_DNA"/>
</dbReference>
<dbReference type="AlphaFoldDB" id="A0A0C9XNS2"/>
<evidence type="ECO:0000256" key="1">
    <source>
        <dbReference type="SAM" id="MobiDB-lite"/>
    </source>
</evidence>
<feature type="region of interest" description="Disordered" evidence="1">
    <location>
        <begin position="62"/>
        <end position="89"/>
    </location>
</feature>
<name>A0A0C9XNS2_9AGAM</name>
<feature type="non-terminal residue" evidence="2">
    <location>
        <position position="1"/>
    </location>
</feature>
<dbReference type="STRING" id="765257.A0A0C9XNS2"/>
<evidence type="ECO:0000313" key="2">
    <source>
        <dbReference type="EMBL" id="KIK14030.1"/>
    </source>
</evidence>
<dbReference type="OrthoDB" id="2689217at2759"/>
<dbReference type="Proteomes" id="UP000054018">
    <property type="component" value="Unassembled WGS sequence"/>
</dbReference>
<reference evidence="2 3" key="1">
    <citation type="submission" date="2014-04" db="EMBL/GenBank/DDBJ databases">
        <authorList>
            <consortium name="DOE Joint Genome Institute"/>
            <person name="Kuo A."/>
            <person name="Kohler A."/>
            <person name="Costa M.D."/>
            <person name="Nagy L.G."/>
            <person name="Floudas D."/>
            <person name="Copeland A."/>
            <person name="Barry K.W."/>
            <person name="Cichocki N."/>
            <person name="Veneault-Fourrey C."/>
            <person name="LaButti K."/>
            <person name="Lindquist E.A."/>
            <person name="Lipzen A."/>
            <person name="Lundell T."/>
            <person name="Morin E."/>
            <person name="Murat C."/>
            <person name="Sun H."/>
            <person name="Tunlid A."/>
            <person name="Henrissat B."/>
            <person name="Grigoriev I.V."/>
            <person name="Hibbett D.S."/>
            <person name="Martin F."/>
            <person name="Nordberg H.P."/>
            <person name="Cantor M.N."/>
            <person name="Hua S.X."/>
        </authorList>
    </citation>
    <scope>NUCLEOTIDE SEQUENCE [LARGE SCALE GENOMIC DNA]</scope>
    <source>
        <strain evidence="2 3">441</strain>
    </source>
</reference>
<gene>
    <name evidence="2" type="ORF">PISMIDRAFT_117780</name>
</gene>
<organism evidence="2 3">
    <name type="scientific">Pisolithus microcarpus 441</name>
    <dbReference type="NCBI Taxonomy" id="765257"/>
    <lineage>
        <taxon>Eukaryota</taxon>
        <taxon>Fungi</taxon>
        <taxon>Dikarya</taxon>
        <taxon>Basidiomycota</taxon>
        <taxon>Agaricomycotina</taxon>
        <taxon>Agaricomycetes</taxon>
        <taxon>Agaricomycetidae</taxon>
        <taxon>Boletales</taxon>
        <taxon>Sclerodermatineae</taxon>
        <taxon>Pisolithaceae</taxon>
        <taxon>Pisolithus</taxon>
    </lineage>
</organism>
<evidence type="ECO:0000313" key="3">
    <source>
        <dbReference type="Proteomes" id="UP000054018"/>
    </source>
</evidence>
<reference evidence="3" key="2">
    <citation type="submission" date="2015-01" db="EMBL/GenBank/DDBJ databases">
        <title>Evolutionary Origins and Diversification of the Mycorrhizal Mutualists.</title>
        <authorList>
            <consortium name="DOE Joint Genome Institute"/>
            <consortium name="Mycorrhizal Genomics Consortium"/>
            <person name="Kohler A."/>
            <person name="Kuo A."/>
            <person name="Nagy L.G."/>
            <person name="Floudas D."/>
            <person name="Copeland A."/>
            <person name="Barry K.W."/>
            <person name="Cichocki N."/>
            <person name="Veneault-Fourrey C."/>
            <person name="LaButti K."/>
            <person name="Lindquist E.A."/>
            <person name="Lipzen A."/>
            <person name="Lundell T."/>
            <person name="Morin E."/>
            <person name="Murat C."/>
            <person name="Riley R."/>
            <person name="Ohm R."/>
            <person name="Sun H."/>
            <person name="Tunlid A."/>
            <person name="Henrissat B."/>
            <person name="Grigoriev I.V."/>
            <person name="Hibbett D.S."/>
            <person name="Martin F."/>
        </authorList>
    </citation>
    <scope>NUCLEOTIDE SEQUENCE [LARGE SCALE GENOMIC DNA]</scope>
    <source>
        <strain evidence="3">441</strain>
    </source>
</reference>
<keyword evidence="3" id="KW-1185">Reference proteome</keyword>
<feature type="compositionally biased region" description="Basic and acidic residues" evidence="1">
    <location>
        <begin position="71"/>
        <end position="89"/>
    </location>
</feature>
<sequence length="89" mass="9929">SAKVDYLIGPEINSNPYHISVVRIHLARNLGLYYPDIKNEVQAAFEELLGLKDNGTINELSSFAIDPDTPDSIKEHHSSGHHTRDSMQS</sequence>
<proteinExistence type="predicted"/>